<feature type="region of interest" description="Disordered" evidence="1">
    <location>
        <begin position="44"/>
        <end position="64"/>
    </location>
</feature>
<gene>
    <name evidence="3" type="ORF">IEO21_03325</name>
</gene>
<evidence type="ECO:0000256" key="1">
    <source>
        <dbReference type="SAM" id="MobiDB-lite"/>
    </source>
</evidence>
<sequence>MIELRYQFKEEQKDATDARPSKRSRATFADVTVLPFREVMRRARRSHTSDFAQGEEAAPEIKGEASEVEAVIKAEPKEEPLSAEELAATLEKYRNPHAKIKKDTQFDGAMVTDRLKAIGFERYPIDMEERLQRFLFNRHYIHNLYGGSFVDTFPSPSDEKVAIHGLNDFMFITLDLHPHAPLNPGDPGLFLNMVPADGTWGNARQVVRVFVRLRDTPKALWQYSGNYRMYPSESLTREEFARQPPLVSLFPYTLTNPESAPLSPTGKAILGNAHSTAWLRHRCACASLRTSRVSQGADPRRNGGACF</sequence>
<feature type="domain" description="DUF6697" evidence="2">
    <location>
        <begin position="136"/>
        <end position="247"/>
    </location>
</feature>
<protein>
    <recommendedName>
        <fullName evidence="2">DUF6697 domain-containing protein</fullName>
    </recommendedName>
</protein>
<dbReference type="Pfam" id="PF20411">
    <property type="entry name" value="DUF6697"/>
    <property type="match status" value="1"/>
</dbReference>
<dbReference type="EMBL" id="JADOXO010000040">
    <property type="protein sequence ID" value="KAF9817669.1"/>
    <property type="molecule type" value="Genomic_DNA"/>
</dbReference>
<name>A0A8H7P5Z7_9APHY</name>
<dbReference type="InterPro" id="IPR046520">
    <property type="entry name" value="DUF6697"/>
</dbReference>
<evidence type="ECO:0000313" key="3">
    <source>
        <dbReference type="EMBL" id="KAF9817669.1"/>
    </source>
</evidence>
<dbReference type="Proteomes" id="UP000639403">
    <property type="component" value="Unassembled WGS sequence"/>
</dbReference>
<accession>A0A8H7P5Z7</accession>
<reference evidence="3" key="1">
    <citation type="submission" date="2020-11" db="EMBL/GenBank/DDBJ databases">
        <authorList>
            <person name="Koelle M."/>
            <person name="Horta M.A.C."/>
            <person name="Nowrousian M."/>
            <person name="Ohm R.A."/>
            <person name="Benz P."/>
            <person name="Pilgard A."/>
        </authorList>
    </citation>
    <scope>NUCLEOTIDE SEQUENCE</scope>
    <source>
        <strain evidence="3">FPRL280</strain>
    </source>
</reference>
<evidence type="ECO:0000313" key="4">
    <source>
        <dbReference type="Proteomes" id="UP000639403"/>
    </source>
</evidence>
<comment type="caution">
    <text evidence="3">The sequence shown here is derived from an EMBL/GenBank/DDBJ whole genome shotgun (WGS) entry which is preliminary data.</text>
</comment>
<dbReference type="AlphaFoldDB" id="A0A8H7P5Z7"/>
<evidence type="ECO:0000259" key="2">
    <source>
        <dbReference type="Pfam" id="PF20411"/>
    </source>
</evidence>
<reference evidence="3" key="2">
    <citation type="journal article" name="Front. Microbiol.">
        <title>Degradative Capacity of Two Strains of Rhodonia placenta: From Phenotype to Genotype.</title>
        <authorList>
            <person name="Kolle M."/>
            <person name="Horta M.A.C."/>
            <person name="Nowrousian M."/>
            <person name="Ohm R.A."/>
            <person name="Benz J.P."/>
            <person name="Pilgard A."/>
        </authorList>
    </citation>
    <scope>NUCLEOTIDE SEQUENCE</scope>
    <source>
        <strain evidence="3">FPRL280</strain>
    </source>
</reference>
<organism evidence="3 4">
    <name type="scientific">Rhodonia placenta</name>
    <dbReference type="NCBI Taxonomy" id="104341"/>
    <lineage>
        <taxon>Eukaryota</taxon>
        <taxon>Fungi</taxon>
        <taxon>Dikarya</taxon>
        <taxon>Basidiomycota</taxon>
        <taxon>Agaricomycotina</taxon>
        <taxon>Agaricomycetes</taxon>
        <taxon>Polyporales</taxon>
        <taxon>Adustoporiaceae</taxon>
        <taxon>Rhodonia</taxon>
    </lineage>
</organism>
<proteinExistence type="predicted"/>